<comment type="caution">
    <text evidence="2">The sequence shown here is derived from an EMBL/GenBank/DDBJ whole genome shotgun (WGS) entry which is preliminary data.</text>
</comment>
<organism evidence="2 3">
    <name type="scientific">Copranaerobaculum intestinale</name>
    <dbReference type="NCBI Taxonomy" id="2692629"/>
    <lineage>
        <taxon>Bacteria</taxon>
        <taxon>Bacillati</taxon>
        <taxon>Bacillota</taxon>
        <taxon>Erysipelotrichia</taxon>
        <taxon>Erysipelotrichales</taxon>
        <taxon>Erysipelotrichaceae</taxon>
        <taxon>Copranaerobaculum</taxon>
    </lineage>
</organism>
<proteinExistence type="predicted"/>
<dbReference type="EMBL" id="WUUQ01000004">
    <property type="protein sequence ID" value="MXQ74189.1"/>
    <property type="molecule type" value="Genomic_DNA"/>
</dbReference>
<reference evidence="2 3" key="2">
    <citation type="submission" date="2020-01" db="EMBL/GenBank/DDBJ databases">
        <title>Clostridiaceae sp. nov. isolated from the gut of human by culturomics.</title>
        <authorList>
            <person name="Chang Y."/>
        </authorList>
    </citation>
    <scope>NUCLEOTIDE SEQUENCE [LARGE SCALE GENOMIC DNA]</scope>
    <source>
        <strain evidence="2 3">DONG20-135</strain>
    </source>
</reference>
<keyword evidence="2" id="KW-0378">Hydrolase</keyword>
<reference evidence="2 3" key="1">
    <citation type="submission" date="2019-12" db="EMBL/GenBank/DDBJ databases">
        <authorList>
            <person name="Yang R."/>
        </authorList>
    </citation>
    <scope>NUCLEOTIDE SEQUENCE [LARGE SCALE GENOMIC DNA]</scope>
    <source>
        <strain evidence="2 3">DONG20-135</strain>
    </source>
</reference>
<dbReference type="PANTHER" id="PTHR43283:SF7">
    <property type="entry name" value="BETA-LACTAMASE-RELATED DOMAIN-CONTAINING PROTEIN"/>
    <property type="match status" value="1"/>
</dbReference>
<gene>
    <name evidence="2" type="ORF">GSF08_09600</name>
</gene>
<dbReference type="AlphaFoldDB" id="A0A6N8UCF8"/>
<protein>
    <submittedName>
        <fullName evidence="2">Serine hydrolase</fullName>
    </submittedName>
</protein>
<dbReference type="GO" id="GO:0016787">
    <property type="term" value="F:hydrolase activity"/>
    <property type="evidence" value="ECO:0007669"/>
    <property type="project" value="UniProtKB-KW"/>
</dbReference>
<keyword evidence="3" id="KW-1185">Reference proteome</keyword>
<dbReference type="SUPFAM" id="SSF56601">
    <property type="entry name" value="beta-lactamase/transpeptidase-like"/>
    <property type="match status" value="1"/>
</dbReference>
<dbReference type="InterPro" id="IPR012338">
    <property type="entry name" value="Beta-lactam/transpept-like"/>
</dbReference>
<dbReference type="Pfam" id="PF00144">
    <property type="entry name" value="Beta-lactamase"/>
    <property type="match status" value="1"/>
</dbReference>
<evidence type="ECO:0000313" key="3">
    <source>
        <dbReference type="Proteomes" id="UP000434036"/>
    </source>
</evidence>
<dbReference type="RefSeq" id="WP_160625582.1">
    <property type="nucleotide sequence ID" value="NZ_WUUQ01000004.1"/>
</dbReference>
<accession>A0A6N8UCF8</accession>
<dbReference type="Proteomes" id="UP000434036">
    <property type="component" value="Unassembled WGS sequence"/>
</dbReference>
<dbReference type="Gene3D" id="3.40.710.10">
    <property type="entry name" value="DD-peptidase/beta-lactamase superfamily"/>
    <property type="match status" value="1"/>
</dbReference>
<name>A0A6N8UCF8_9FIRM</name>
<dbReference type="PANTHER" id="PTHR43283">
    <property type="entry name" value="BETA-LACTAMASE-RELATED"/>
    <property type="match status" value="1"/>
</dbReference>
<dbReference type="InterPro" id="IPR050789">
    <property type="entry name" value="Diverse_Enzym_Activities"/>
</dbReference>
<feature type="domain" description="Beta-lactamase-related" evidence="1">
    <location>
        <begin position="16"/>
        <end position="290"/>
    </location>
</feature>
<evidence type="ECO:0000259" key="1">
    <source>
        <dbReference type="Pfam" id="PF00144"/>
    </source>
</evidence>
<sequence length="466" mass="54046">MLKMREETICHFLDILKRRHIECHALSICQNDQLLIEEAFHPYELEKLHPVYSVTKSFTSMAIGFLEAEQRIDIEKPWISYFPEYRNDVEDPAFLQVTIRHLLTMSLGQDCEVEVMRGDHWIQTILGKKLAYAPGSVFFYNSHCSHMLSALVTKLTGEKMSEYLRPRLFAPLQIVDYYWQEDQQGLSIGGYGLHLRIHDLMKFGKCCLDHGTYKGLQVLSESWLKQATSYQMKNVNVYPAQRSENRQGYGLHFWMCTRGGYRMSGLHAQLCFIQPENNLVVAMFNNSTGSQAILDCLFEAMEDQPETAPIPVFKILPLSGTSKETVLDPWLHELIPAGVNDFKLDWIRFESEDDKIQIHISRNQQTYCVLAGYNSWLAQDNQFHTFNTFMSYDSLCNEQPSTVDNTLFASYAWITPTTLKVVIREHDHSAVTTLTFAFDRYHVVLYYHIDGLYTNLTETKCVFKRL</sequence>
<dbReference type="InterPro" id="IPR001466">
    <property type="entry name" value="Beta-lactam-related"/>
</dbReference>
<evidence type="ECO:0000313" key="2">
    <source>
        <dbReference type="EMBL" id="MXQ74189.1"/>
    </source>
</evidence>